<evidence type="ECO:0000313" key="2">
    <source>
        <dbReference type="EMBL" id="KAH9317840.1"/>
    </source>
</evidence>
<reference evidence="2 3" key="1">
    <citation type="journal article" date="2021" name="Nat. Plants">
        <title>The Taxus genome provides insights into paclitaxel biosynthesis.</title>
        <authorList>
            <person name="Xiong X."/>
            <person name="Gou J."/>
            <person name="Liao Q."/>
            <person name="Li Y."/>
            <person name="Zhou Q."/>
            <person name="Bi G."/>
            <person name="Li C."/>
            <person name="Du R."/>
            <person name="Wang X."/>
            <person name="Sun T."/>
            <person name="Guo L."/>
            <person name="Liang H."/>
            <person name="Lu P."/>
            <person name="Wu Y."/>
            <person name="Zhang Z."/>
            <person name="Ro D.K."/>
            <person name="Shang Y."/>
            <person name="Huang S."/>
            <person name="Yan J."/>
        </authorList>
    </citation>
    <scope>NUCLEOTIDE SEQUENCE [LARGE SCALE GENOMIC DNA]</scope>
    <source>
        <strain evidence="2">Ta-2019</strain>
    </source>
</reference>
<comment type="caution">
    <text evidence="2">The sequence shown here is derived from an EMBL/GenBank/DDBJ whole genome shotgun (WGS) entry which is preliminary data.</text>
</comment>
<organism evidence="2 3">
    <name type="scientific">Taxus chinensis</name>
    <name type="common">Chinese yew</name>
    <name type="synonym">Taxus wallichiana var. chinensis</name>
    <dbReference type="NCBI Taxonomy" id="29808"/>
    <lineage>
        <taxon>Eukaryota</taxon>
        <taxon>Viridiplantae</taxon>
        <taxon>Streptophyta</taxon>
        <taxon>Embryophyta</taxon>
        <taxon>Tracheophyta</taxon>
        <taxon>Spermatophyta</taxon>
        <taxon>Pinopsida</taxon>
        <taxon>Pinidae</taxon>
        <taxon>Conifers II</taxon>
        <taxon>Cupressales</taxon>
        <taxon>Taxaceae</taxon>
        <taxon>Taxus</taxon>
    </lineage>
</organism>
<keyword evidence="3" id="KW-1185">Reference proteome</keyword>
<feature type="region of interest" description="Disordered" evidence="1">
    <location>
        <begin position="35"/>
        <end position="55"/>
    </location>
</feature>
<evidence type="ECO:0000313" key="3">
    <source>
        <dbReference type="Proteomes" id="UP000824469"/>
    </source>
</evidence>
<proteinExistence type="predicted"/>
<evidence type="ECO:0000256" key="1">
    <source>
        <dbReference type="SAM" id="MobiDB-lite"/>
    </source>
</evidence>
<name>A0AA38LDM5_TAXCH</name>
<accession>A0AA38LDM5</accession>
<sequence length="55" mass="6551">MDAAQCRREARRKKEKKRQRFKVFRLKTIHKRVQNRLSMEEPLEGTTCPNGAPPK</sequence>
<feature type="non-terminal residue" evidence="2">
    <location>
        <position position="55"/>
    </location>
</feature>
<protein>
    <submittedName>
        <fullName evidence="2">Uncharacterized protein</fullName>
    </submittedName>
</protein>
<dbReference type="Proteomes" id="UP000824469">
    <property type="component" value="Unassembled WGS sequence"/>
</dbReference>
<gene>
    <name evidence="2" type="ORF">KI387_019609</name>
</gene>
<feature type="compositionally biased region" description="Basic residues" evidence="1">
    <location>
        <begin position="9"/>
        <end position="20"/>
    </location>
</feature>
<dbReference type="AlphaFoldDB" id="A0AA38LDM5"/>
<dbReference type="EMBL" id="JAHRHJ020000004">
    <property type="protein sequence ID" value="KAH9317840.1"/>
    <property type="molecule type" value="Genomic_DNA"/>
</dbReference>
<feature type="region of interest" description="Disordered" evidence="1">
    <location>
        <begin position="1"/>
        <end position="20"/>
    </location>
</feature>